<keyword evidence="2" id="KW-0479">Metal-binding</keyword>
<proteinExistence type="predicted"/>
<evidence type="ECO:0000256" key="4">
    <source>
        <dbReference type="ARBA" id="ARBA00022833"/>
    </source>
</evidence>
<dbReference type="SMART" id="SM00849">
    <property type="entry name" value="Lactamase_B"/>
    <property type="match status" value="1"/>
</dbReference>
<dbReference type="GO" id="GO:0016787">
    <property type="term" value="F:hydrolase activity"/>
    <property type="evidence" value="ECO:0007669"/>
    <property type="project" value="UniProtKB-KW"/>
</dbReference>
<keyword evidence="4" id="KW-0862">Zinc</keyword>
<evidence type="ECO:0000256" key="2">
    <source>
        <dbReference type="ARBA" id="ARBA00022723"/>
    </source>
</evidence>
<reference evidence="6" key="1">
    <citation type="submission" date="2018-06" db="EMBL/GenBank/DDBJ databases">
        <authorList>
            <person name="Zhirakovskaya E."/>
        </authorList>
    </citation>
    <scope>NUCLEOTIDE SEQUENCE</scope>
</reference>
<dbReference type="CDD" id="cd16275">
    <property type="entry name" value="BaeB-like_MBL-fold"/>
    <property type="match status" value="1"/>
</dbReference>
<dbReference type="InterPro" id="IPR036866">
    <property type="entry name" value="RibonucZ/Hydroxyglut_hydro"/>
</dbReference>
<sequence length="240" mass="26688">MTDKTNSHTIHSMELGPMENFIYLIHDHETDTAAIVDPAWEVEKMLDYADNKGIQITDILLTHSHNDHINGLQQTLEHSDAKVHLLKPEAKFWGANLTAPVLHHGGNQISIGKSQINIMHTPGHTPGSACYHVGNDLIAGDTMFVFGCGRCDLAGSDPEVMFQTLKKMKSSLSAETILHPGHNYAPQSPTDTMESQCQGNPFLHFDNPVDFVKYRMHVHDMIRDTPYGAVSQKEARNAIK</sequence>
<evidence type="ECO:0000256" key="1">
    <source>
        <dbReference type="ARBA" id="ARBA00001947"/>
    </source>
</evidence>
<dbReference type="Pfam" id="PF00753">
    <property type="entry name" value="Lactamase_B"/>
    <property type="match status" value="1"/>
</dbReference>
<dbReference type="SUPFAM" id="SSF56281">
    <property type="entry name" value="Metallo-hydrolase/oxidoreductase"/>
    <property type="match status" value="1"/>
</dbReference>
<dbReference type="PANTHER" id="PTHR46233:SF3">
    <property type="entry name" value="HYDROXYACYLGLUTATHIONE HYDROLASE GLOC"/>
    <property type="match status" value="1"/>
</dbReference>
<organism evidence="6">
    <name type="scientific">hydrothermal vent metagenome</name>
    <dbReference type="NCBI Taxonomy" id="652676"/>
    <lineage>
        <taxon>unclassified sequences</taxon>
        <taxon>metagenomes</taxon>
        <taxon>ecological metagenomes</taxon>
    </lineage>
</organism>
<keyword evidence="3 6" id="KW-0378">Hydrolase</keyword>
<accession>A0A3B0WCC5</accession>
<dbReference type="EMBL" id="UOFE01000034">
    <property type="protein sequence ID" value="VAW53525.1"/>
    <property type="molecule type" value="Genomic_DNA"/>
</dbReference>
<dbReference type="PANTHER" id="PTHR46233">
    <property type="entry name" value="HYDROXYACYLGLUTATHIONE HYDROLASE GLOC"/>
    <property type="match status" value="1"/>
</dbReference>
<dbReference type="GO" id="GO:0046872">
    <property type="term" value="F:metal ion binding"/>
    <property type="evidence" value="ECO:0007669"/>
    <property type="project" value="UniProtKB-KW"/>
</dbReference>
<evidence type="ECO:0000313" key="6">
    <source>
        <dbReference type="EMBL" id="VAW53525.1"/>
    </source>
</evidence>
<dbReference type="InterPro" id="IPR051453">
    <property type="entry name" value="MBL_Glyoxalase_II"/>
</dbReference>
<evidence type="ECO:0000256" key="3">
    <source>
        <dbReference type="ARBA" id="ARBA00022801"/>
    </source>
</evidence>
<dbReference type="InterPro" id="IPR001279">
    <property type="entry name" value="Metallo-B-lactamas"/>
</dbReference>
<dbReference type="Gene3D" id="3.60.15.10">
    <property type="entry name" value="Ribonuclease Z/Hydroxyacylglutathione hydrolase-like"/>
    <property type="match status" value="1"/>
</dbReference>
<protein>
    <submittedName>
        <fullName evidence="6">MBL-fold metallo-hydrolase superfamily</fullName>
    </submittedName>
</protein>
<gene>
    <name evidence="6" type="ORF">MNBD_GAMMA05-412</name>
</gene>
<name>A0A3B0WCC5_9ZZZZ</name>
<comment type="cofactor">
    <cofactor evidence="1">
        <name>Zn(2+)</name>
        <dbReference type="ChEBI" id="CHEBI:29105"/>
    </cofactor>
</comment>
<feature type="domain" description="Metallo-beta-lactamase" evidence="5">
    <location>
        <begin position="19"/>
        <end position="182"/>
    </location>
</feature>
<dbReference type="AlphaFoldDB" id="A0A3B0WCC5"/>
<evidence type="ECO:0000259" key="5">
    <source>
        <dbReference type="SMART" id="SM00849"/>
    </source>
</evidence>